<keyword evidence="3" id="KW-1185">Reference proteome</keyword>
<evidence type="ECO:0000259" key="1">
    <source>
        <dbReference type="PROSITE" id="PS50878"/>
    </source>
</evidence>
<sequence>MLKILLNRLKPQAEKIIAEEQAGFRAGHNTTEQISNLRIRFERYLQHQQNLYHVFVDFKNAFGRVWHAALWPTMRMYNINANLINIIKQLYDKAFGAVYLNGSIGKWFGTMVGVRQDCLLSPTLFNIFLERILADALEEHNGTVSIEGKNNY</sequence>
<dbReference type="PANTHER" id="PTHR19446">
    <property type="entry name" value="REVERSE TRANSCRIPTASES"/>
    <property type="match status" value="1"/>
</dbReference>
<accession>A0A7J7K811</accession>
<dbReference type="PROSITE" id="PS50878">
    <property type="entry name" value="RT_POL"/>
    <property type="match status" value="1"/>
</dbReference>
<dbReference type="OrthoDB" id="10070415at2759"/>
<protein>
    <recommendedName>
        <fullName evidence="1">Reverse transcriptase domain-containing protein</fullName>
    </recommendedName>
</protein>
<reference evidence="2" key="1">
    <citation type="submission" date="2020-06" db="EMBL/GenBank/DDBJ databases">
        <title>Draft genome of Bugula neritina, a colonial animal packing powerful symbionts and potential medicines.</title>
        <authorList>
            <person name="Rayko M."/>
        </authorList>
    </citation>
    <scope>NUCLEOTIDE SEQUENCE [LARGE SCALE GENOMIC DNA]</scope>
    <source>
        <strain evidence="2">Kwan_BN1</strain>
    </source>
</reference>
<dbReference type="AlphaFoldDB" id="A0A7J7K811"/>
<dbReference type="Pfam" id="PF00078">
    <property type="entry name" value="RVT_1"/>
    <property type="match status" value="1"/>
</dbReference>
<dbReference type="Proteomes" id="UP000593567">
    <property type="component" value="Unassembled WGS sequence"/>
</dbReference>
<organism evidence="2 3">
    <name type="scientific">Bugula neritina</name>
    <name type="common">Brown bryozoan</name>
    <name type="synonym">Sertularia neritina</name>
    <dbReference type="NCBI Taxonomy" id="10212"/>
    <lineage>
        <taxon>Eukaryota</taxon>
        <taxon>Metazoa</taxon>
        <taxon>Spiralia</taxon>
        <taxon>Lophotrochozoa</taxon>
        <taxon>Bryozoa</taxon>
        <taxon>Gymnolaemata</taxon>
        <taxon>Cheilostomatida</taxon>
        <taxon>Flustrina</taxon>
        <taxon>Buguloidea</taxon>
        <taxon>Bugulidae</taxon>
        <taxon>Bugula</taxon>
    </lineage>
</organism>
<feature type="domain" description="Reverse transcriptase" evidence="1">
    <location>
        <begin position="1"/>
        <end position="152"/>
    </location>
</feature>
<comment type="caution">
    <text evidence="2">The sequence shown here is derived from an EMBL/GenBank/DDBJ whole genome shotgun (WGS) entry which is preliminary data.</text>
</comment>
<name>A0A7J7K811_BUGNE</name>
<dbReference type="EMBL" id="VXIV02001160">
    <property type="protein sequence ID" value="KAF6034074.1"/>
    <property type="molecule type" value="Genomic_DNA"/>
</dbReference>
<dbReference type="InterPro" id="IPR000477">
    <property type="entry name" value="RT_dom"/>
</dbReference>
<dbReference type="InterPro" id="IPR043502">
    <property type="entry name" value="DNA/RNA_pol_sf"/>
</dbReference>
<evidence type="ECO:0000313" key="3">
    <source>
        <dbReference type="Proteomes" id="UP000593567"/>
    </source>
</evidence>
<proteinExistence type="predicted"/>
<evidence type="ECO:0000313" key="2">
    <source>
        <dbReference type="EMBL" id="KAF6034074.1"/>
    </source>
</evidence>
<dbReference type="SUPFAM" id="SSF56672">
    <property type="entry name" value="DNA/RNA polymerases"/>
    <property type="match status" value="1"/>
</dbReference>
<gene>
    <name evidence="2" type="ORF">EB796_007616</name>
</gene>